<name>A0A4R4FDL0_9FIRM</name>
<keyword evidence="2" id="KW-0808">Transferase</keyword>
<gene>
    <name evidence="2" type="ORF">E1963_14565</name>
</gene>
<dbReference type="Proteomes" id="UP000295710">
    <property type="component" value="Unassembled WGS sequence"/>
</dbReference>
<dbReference type="InterPro" id="IPR000182">
    <property type="entry name" value="GNAT_dom"/>
</dbReference>
<dbReference type="Pfam" id="PF13673">
    <property type="entry name" value="Acetyltransf_10"/>
    <property type="match status" value="1"/>
</dbReference>
<dbReference type="GO" id="GO:0016747">
    <property type="term" value="F:acyltransferase activity, transferring groups other than amino-acyl groups"/>
    <property type="evidence" value="ECO:0007669"/>
    <property type="project" value="InterPro"/>
</dbReference>
<evidence type="ECO:0000313" key="3">
    <source>
        <dbReference type="Proteomes" id="UP000295710"/>
    </source>
</evidence>
<dbReference type="RefSeq" id="WP_132279398.1">
    <property type="nucleotide sequence ID" value="NZ_JAOBST010000088.1"/>
</dbReference>
<evidence type="ECO:0000259" key="1">
    <source>
        <dbReference type="Pfam" id="PF13673"/>
    </source>
</evidence>
<organism evidence="2 3">
    <name type="scientific">Extibacter muris</name>
    <dbReference type="NCBI Taxonomy" id="1796622"/>
    <lineage>
        <taxon>Bacteria</taxon>
        <taxon>Bacillati</taxon>
        <taxon>Bacillota</taxon>
        <taxon>Clostridia</taxon>
        <taxon>Lachnospirales</taxon>
        <taxon>Lachnospiraceae</taxon>
        <taxon>Extibacter</taxon>
    </lineage>
</organism>
<reference evidence="2 3" key="1">
    <citation type="journal article" date="2016" name="Nat. Microbiol.">
        <title>The Mouse Intestinal Bacterial Collection (miBC) provides host-specific insight into cultured diversity and functional potential of the gut microbiota.</title>
        <authorList>
            <person name="Lagkouvardos I."/>
            <person name="Pukall R."/>
            <person name="Abt B."/>
            <person name="Foesel B.U."/>
            <person name="Meier-Kolthoff J.P."/>
            <person name="Kumar N."/>
            <person name="Bresciani A."/>
            <person name="Martinez I."/>
            <person name="Just S."/>
            <person name="Ziegler C."/>
            <person name="Brugiroux S."/>
            <person name="Garzetti D."/>
            <person name="Wenning M."/>
            <person name="Bui T.P."/>
            <person name="Wang J."/>
            <person name="Hugenholtz F."/>
            <person name="Plugge C.M."/>
            <person name="Peterson D.A."/>
            <person name="Hornef M.W."/>
            <person name="Baines J.F."/>
            <person name="Smidt H."/>
            <person name="Walter J."/>
            <person name="Kristiansen K."/>
            <person name="Nielsen H.B."/>
            <person name="Haller D."/>
            <person name="Overmann J."/>
            <person name="Stecher B."/>
            <person name="Clavel T."/>
        </authorList>
    </citation>
    <scope>NUCLEOTIDE SEQUENCE [LARGE SCALE GENOMIC DNA]</scope>
    <source>
        <strain evidence="2 3">DSM 28560</strain>
    </source>
</reference>
<sequence length="65" mass="7586">MSYKSVEGVQSFRAFIEDKEIIQTLEFWGAYDYNELKGVIATNENRKHICCFFVIPKYSNSAIKN</sequence>
<dbReference type="AlphaFoldDB" id="A0A4R4FDL0"/>
<accession>A0A4R4FDL0</accession>
<dbReference type="EMBL" id="SMMX01000014">
    <property type="protein sequence ID" value="TDA20839.1"/>
    <property type="molecule type" value="Genomic_DNA"/>
</dbReference>
<feature type="domain" description="N-acetyltransferase" evidence="1">
    <location>
        <begin position="5"/>
        <end position="59"/>
    </location>
</feature>
<evidence type="ECO:0000313" key="2">
    <source>
        <dbReference type="EMBL" id="TDA20839.1"/>
    </source>
</evidence>
<proteinExistence type="predicted"/>
<protein>
    <submittedName>
        <fullName evidence="2">GNAT family N-acetyltransferase</fullName>
    </submittedName>
</protein>
<comment type="caution">
    <text evidence="2">The sequence shown here is derived from an EMBL/GenBank/DDBJ whole genome shotgun (WGS) entry which is preliminary data.</text>
</comment>
<keyword evidence="3" id="KW-1185">Reference proteome</keyword>